<evidence type="ECO:0000313" key="6">
    <source>
        <dbReference type="Proteomes" id="UP001652624"/>
    </source>
</evidence>
<proteinExistence type="predicted"/>
<dbReference type="OrthoDB" id="2142683at2759"/>
<dbReference type="InterPro" id="IPR001304">
    <property type="entry name" value="C-type_lectin-like"/>
</dbReference>
<dbReference type="CTD" id="50489"/>
<evidence type="ECO:0000256" key="1">
    <source>
        <dbReference type="ARBA" id="ARBA00022734"/>
    </source>
</evidence>
<keyword evidence="1" id="KW-0430">Lectin</keyword>
<protein>
    <submittedName>
        <fullName evidence="7">C-type lectin domain family 4 member K</fullName>
    </submittedName>
</protein>
<dbReference type="Gene3D" id="3.10.100.10">
    <property type="entry name" value="Mannose-Binding Protein A, subunit A"/>
    <property type="match status" value="1"/>
</dbReference>
<dbReference type="SMART" id="SM00034">
    <property type="entry name" value="CLECT"/>
    <property type="match status" value="1"/>
</dbReference>
<dbReference type="GeneID" id="103114069"/>
<dbReference type="InterPro" id="IPR050111">
    <property type="entry name" value="C-type_lectin/snaclec_domain"/>
</dbReference>
<name>A0A1S2ZSA5_ERIEU</name>
<dbReference type="eggNOG" id="KOG4297">
    <property type="taxonomic scope" value="Eukaryota"/>
</dbReference>
<gene>
    <name evidence="7" type="primary">CD207</name>
</gene>
<accession>A0A1S2ZSA5</accession>
<reference evidence="7" key="1">
    <citation type="submission" date="2025-08" db="UniProtKB">
        <authorList>
            <consortium name="RefSeq"/>
        </authorList>
    </citation>
    <scope>IDENTIFICATION</scope>
</reference>
<feature type="chain" id="PRO_5046844841" evidence="4">
    <location>
        <begin position="17"/>
        <end position="283"/>
    </location>
</feature>
<evidence type="ECO:0000256" key="2">
    <source>
        <dbReference type="ARBA" id="ARBA00023157"/>
    </source>
</evidence>
<dbReference type="GO" id="GO:0030246">
    <property type="term" value="F:carbohydrate binding"/>
    <property type="evidence" value="ECO:0007669"/>
    <property type="project" value="UniProtKB-KW"/>
</dbReference>
<feature type="coiled-coil region" evidence="3">
    <location>
        <begin position="71"/>
        <end position="98"/>
    </location>
</feature>
<dbReference type="SUPFAM" id="SSF56436">
    <property type="entry name" value="C-type lectin-like"/>
    <property type="match status" value="1"/>
</dbReference>
<dbReference type="Proteomes" id="UP001652624">
    <property type="component" value="Chromosome 3"/>
</dbReference>
<dbReference type="InterPro" id="IPR033989">
    <property type="entry name" value="CD209-like_CTLD"/>
</dbReference>
<dbReference type="Pfam" id="PF00059">
    <property type="entry name" value="Lectin_C"/>
    <property type="match status" value="1"/>
</dbReference>
<evidence type="ECO:0000259" key="5">
    <source>
        <dbReference type="PROSITE" id="PS50041"/>
    </source>
</evidence>
<dbReference type="InParanoid" id="A0A1S2ZSA5"/>
<dbReference type="InterPro" id="IPR016187">
    <property type="entry name" value="CTDL_fold"/>
</dbReference>
<feature type="signal peptide" evidence="4">
    <location>
        <begin position="1"/>
        <end position="16"/>
    </location>
</feature>
<keyword evidence="4" id="KW-0732">Signal</keyword>
<dbReference type="PANTHER" id="PTHR22803">
    <property type="entry name" value="MANNOSE, PHOSPHOLIPASE, LECTIN RECEPTOR RELATED"/>
    <property type="match status" value="1"/>
</dbReference>
<dbReference type="AlphaFoldDB" id="A0A1S2ZSA5"/>
<sequence length="283" mass="32168">MIFLMLVLAASILVQAVLYPFFMGTISDIKANVRLLEGCVVNVSTLDTAIKRNRGNLEATSFQVQVVNGSLNQQLRTIQQLKNAMMETRAQIQMLINKWEQVRDLDAQIPELRRDLEKGGALSTKIQELQNSVESIGKLLKYNGGILQMVSKGWMYFHKNFYYFSHIAKTWYSAQQFCVSKNSHLTSVTSESEQEFLYKAAGGFVYWIGLTKAGSEGSWTWVDDTPFNKAQSARYWIPGEPNNYESNEQCVSLKIPALQGWNDNSCDDVLRFICKKPYTPSEL</sequence>
<keyword evidence="2" id="KW-1015">Disulfide bond</keyword>
<feature type="domain" description="C-type lectin" evidence="5">
    <location>
        <begin position="157"/>
        <end position="275"/>
    </location>
</feature>
<dbReference type="PROSITE" id="PS00615">
    <property type="entry name" value="C_TYPE_LECTIN_1"/>
    <property type="match status" value="1"/>
</dbReference>
<dbReference type="RefSeq" id="XP_007523756.2">
    <property type="nucleotide sequence ID" value="XM_007523694.2"/>
</dbReference>
<keyword evidence="3" id="KW-0175">Coiled coil</keyword>
<dbReference type="STRING" id="9365.ENSEEUP00000000277"/>
<dbReference type="CDD" id="cd03590">
    <property type="entry name" value="CLECT_DC-SIGN_like"/>
    <property type="match status" value="1"/>
</dbReference>
<dbReference type="PROSITE" id="PS50041">
    <property type="entry name" value="C_TYPE_LECTIN_2"/>
    <property type="match status" value="1"/>
</dbReference>
<dbReference type="Gene3D" id="1.20.5.170">
    <property type="match status" value="1"/>
</dbReference>
<evidence type="ECO:0000256" key="3">
    <source>
        <dbReference type="SAM" id="Coils"/>
    </source>
</evidence>
<dbReference type="FunCoup" id="A0A1S2ZSA5">
    <property type="interactions" value="16"/>
</dbReference>
<evidence type="ECO:0000256" key="4">
    <source>
        <dbReference type="SAM" id="SignalP"/>
    </source>
</evidence>
<dbReference type="InterPro" id="IPR016186">
    <property type="entry name" value="C-type_lectin-like/link_sf"/>
</dbReference>
<organism evidence="6 7">
    <name type="scientific">Erinaceus europaeus</name>
    <name type="common">Western European hedgehog</name>
    <dbReference type="NCBI Taxonomy" id="9365"/>
    <lineage>
        <taxon>Eukaryota</taxon>
        <taxon>Metazoa</taxon>
        <taxon>Chordata</taxon>
        <taxon>Craniata</taxon>
        <taxon>Vertebrata</taxon>
        <taxon>Euteleostomi</taxon>
        <taxon>Mammalia</taxon>
        <taxon>Eutheria</taxon>
        <taxon>Laurasiatheria</taxon>
        <taxon>Eulipotyphla</taxon>
        <taxon>Erinaceidae</taxon>
        <taxon>Erinaceinae</taxon>
        <taxon>Erinaceus</taxon>
    </lineage>
</organism>
<keyword evidence="6" id="KW-1185">Reference proteome</keyword>
<dbReference type="InterPro" id="IPR018378">
    <property type="entry name" value="C-type_lectin_CS"/>
</dbReference>
<evidence type="ECO:0000313" key="7">
    <source>
        <dbReference type="RefSeq" id="XP_007523756.2"/>
    </source>
</evidence>